<name>A0A5J4WYS7_9EUKA</name>
<keyword evidence="4" id="KW-0418">Kinase</keyword>
<dbReference type="SUPFAM" id="SSF56112">
    <property type="entry name" value="Protein kinase-like (PK-like)"/>
    <property type="match status" value="1"/>
</dbReference>
<reference evidence="4 5" key="1">
    <citation type="submission" date="2019-03" db="EMBL/GenBank/DDBJ databases">
        <title>Single cell metagenomics reveals metabolic interactions within the superorganism composed of flagellate Streblomastix strix and complex community of Bacteroidetes bacteria on its surface.</title>
        <authorList>
            <person name="Treitli S.C."/>
            <person name="Kolisko M."/>
            <person name="Husnik F."/>
            <person name="Keeling P."/>
            <person name="Hampl V."/>
        </authorList>
    </citation>
    <scope>NUCLEOTIDE SEQUENCE [LARGE SCALE GENOMIC DNA]</scope>
    <source>
        <strain evidence="4">ST1C</strain>
    </source>
</reference>
<dbReference type="AlphaFoldDB" id="A0A5J4WYS7"/>
<dbReference type="EMBL" id="SNRW01000640">
    <property type="protein sequence ID" value="KAA6399993.1"/>
    <property type="molecule type" value="Genomic_DNA"/>
</dbReference>
<dbReference type="GO" id="GO:0005524">
    <property type="term" value="F:ATP binding"/>
    <property type="evidence" value="ECO:0007669"/>
    <property type="project" value="UniProtKB-UniRule"/>
</dbReference>
<feature type="compositionally biased region" description="Low complexity" evidence="2">
    <location>
        <begin position="386"/>
        <end position="403"/>
    </location>
</feature>
<dbReference type="InterPro" id="IPR017441">
    <property type="entry name" value="Protein_kinase_ATP_BS"/>
</dbReference>
<feature type="binding site" evidence="1">
    <location>
        <position position="54"/>
    </location>
    <ligand>
        <name>ATP</name>
        <dbReference type="ChEBI" id="CHEBI:30616"/>
    </ligand>
</feature>
<evidence type="ECO:0000256" key="1">
    <source>
        <dbReference type="PROSITE-ProRule" id="PRU10141"/>
    </source>
</evidence>
<dbReference type="Gene3D" id="1.10.510.10">
    <property type="entry name" value="Transferase(Phosphotransferase) domain 1"/>
    <property type="match status" value="1"/>
</dbReference>
<dbReference type="GO" id="GO:0004672">
    <property type="term" value="F:protein kinase activity"/>
    <property type="evidence" value="ECO:0007669"/>
    <property type="project" value="InterPro"/>
</dbReference>
<dbReference type="PROSITE" id="PS00107">
    <property type="entry name" value="PROTEIN_KINASE_ATP"/>
    <property type="match status" value="1"/>
</dbReference>
<evidence type="ECO:0000256" key="2">
    <source>
        <dbReference type="SAM" id="MobiDB-lite"/>
    </source>
</evidence>
<accession>A0A5J4WYS7</accession>
<dbReference type="SMART" id="SM00220">
    <property type="entry name" value="S_TKc"/>
    <property type="match status" value="1"/>
</dbReference>
<comment type="caution">
    <text evidence="4">The sequence shown here is derived from an EMBL/GenBank/DDBJ whole genome shotgun (WGS) entry which is preliminary data.</text>
</comment>
<dbReference type="OrthoDB" id="2687620at2759"/>
<dbReference type="PANTHER" id="PTHR11909">
    <property type="entry name" value="CASEIN KINASE-RELATED"/>
    <property type="match status" value="1"/>
</dbReference>
<dbReference type="Pfam" id="PF00069">
    <property type="entry name" value="Pkinase"/>
    <property type="match status" value="1"/>
</dbReference>
<evidence type="ECO:0000313" key="4">
    <source>
        <dbReference type="EMBL" id="KAA6399993.1"/>
    </source>
</evidence>
<protein>
    <submittedName>
        <fullName evidence="4">Putative Tau tubulin kinase 1</fullName>
    </submittedName>
</protein>
<keyword evidence="4" id="KW-0808">Transferase</keyword>
<sequence length="466" mass="53090">MTQIDLSTLKNQLHQGDIVKGVYILGPLIGAGSFGQIFSAKNVGGDNTPSIAIKFEHINAPQPQITNEAIVMHTMAGNPHFTKFYHHGIHKNYRFVSMELLGPSLIDVVNRKAPFHFTLHSILKIGIQITQALMNLHEAGFIHRDIKPANISIGNSQETAGNIYLIDLGLCKRFVTAEQTNYEIPQNDFRGTIRYASLRTHLGFDLGRSDDLISVLYMLIDLRTKNLPWNQLKTIDEVCKMKEKYLGKRLVNNLPKQFEQIQKYLFNLGFFDEPDYMLIIKLLYDIASDYQLDMDAPFEWEEDMDEMRQVVLNEQEEQEQSNGEIKNQNSNKSYKKKQELNMKNIQEKISSQHLIKMITLCSEEEEKMKLGNSHSPRIAQRSPQRSPQSAKSNKSQNSASSESGRNESVKQCVRSGQCKLPPSAKKLTKHIDSKNNKLVSSDNHNKANGLVKMKVKEMNKISKDKI</sequence>
<feature type="region of interest" description="Disordered" evidence="2">
    <location>
        <begin position="366"/>
        <end position="450"/>
    </location>
</feature>
<evidence type="ECO:0000313" key="5">
    <source>
        <dbReference type="Proteomes" id="UP000324800"/>
    </source>
</evidence>
<proteinExistence type="predicted"/>
<keyword evidence="1" id="KW-0547">Nucleotide-binding</keyword>
<dbReference type="InterPro" id="IPR000719">
    <property type="entry name" value="Prot_kinase_dom"/>
</dbReference>
<feature type="region of interest" description="Disordered" evidence="2">
    <location>
        <begin position="314"/>
        <end position="334"/>
    </location>
</feature>
<dbReference type="PROSITE" id="PS50011">
    <property type="entry name" value="PROTEIN_KINASE_DOM"/>
    <property type="match status" value="1"/>
</dbReference>
<dbReference type="Proteomes" id="UP000324800">
    <property type="component" value="Unassembled WGS sequence"/>
</dbReference>
<gene>
    <name evidence="4" type="ORF">EZS28_004479</name>
</gene>
<dbReference type="InterPro" id="IPR050235">
    <property type="entry name" value="CK1_Ser-Thr_kinase"/>
</dbReference>
<feature type="domain" description="Protein kinase" evidence="3">
    <location>
        <begin position="23"/>
        <end position="287"/>
    </location>
</feature>
<evidence type="ECO:0000259" key="3">
    <source>
        <dbReference type="PROSITE" id="PS50011"/>
    </source>
</evidence>
<keyword evidence="1" id="KW-0067">ATP-binding</keyword>
<dbReference type="InterPro" id="IPR011009">
    <property type="entry name" value="Kinase-like_dom_sf"/>
</dbReference>
<organism evidence="4 5">
    <name type="scientific">Streblomastix strix</name>
    <dbReference type="NCBI Taxonomy" id="222440"/>
    <lineage>
        <taxon>Eukaryota</taxon>
        <taxon>Metamonada</taxon>
        <taxon>Preaxostyla</taxon>
        <taxon>Oxymonadida</taxon>
        <taxon>Streblomastigidae</taxon>
        <taxon>Streblomastix</taxon>
    </lineage>
</organism>